<sequence length="378" mass="42875">MEYEEGRRVEQPLSPDVPFPGLRAVCCHGRTALVSYEPGENVTKVITWKRTTSSRSSAYRNPLANGAKDDVSGSGSEFIEEFYMISGSHSSTLDRLYAWERKLYDEVKASECIRKEYDQKCDKLRQQFAKDHSVQVIDMTREVVNDLHSRIRVSNSFRRLDIKKNREDEGRRTASSTPGASSRVNPNVEGHAGNGDTRREALSQLVQEIECFGLGFANWVNSHTSYVQALNGWLQHCIIQQPQERSKNRKPFSPRRVLAPPIFVLCRDWSVGIKSLPSEELCNAIKSFLADLDQLMRHQQTAEKNDGDEAHQETETKVDGEKNNENVSANLSGIHASLANVLDKLNKFSEASLKMYEDIRQKSETARVAYSTCRPVRF</sequence>
<keyword evidence="4" id="KW-1185">Reference proteome</keyword>
<dbReference type="InterPro" id="IPR006867">
    <property type="entry name" value="DUF632"/>
</dbReference>
<evidence type="ECO:0000256" key="1">
    <source>
        <dbReference type="SAM" id="MobiDB-lite"/>
    </source>
</evidence>
<dbReference type="EMBL" id="OZ034820">
    <property type="protein sequence ID" value="CAL1399828.1"/>
    <property type="molecule type" value="Genomic_DNA"/>
</dbReference>
<feature type="compositionally biased region" description="Basic and acidic residues" evidence="1">
    <location>
        <begin position="300"/>
        <end position="324"/>
    </location>
</feature>
<dbReference type="PANTHER" id="PTHR21450">
    <property type="entry name" value="PROTEIN ALTERED PHOSPHATE STARVATION RESPONSE 1"/>
    <property type="match status" value="1"/>
</dbReference>
<accession>A0AAV2FNF6</accession>
<feature type="region of interest" description="Disordered" evidence="1">
    <location>
        <begin position="164"/>
        <end position="195"/>
    </location>
</feature>
<feature type="region of interest" description="Disordered" evidence="1">
    <location>
        <begin position="300"/>
        <end position="325"/>
    </location>
</feature>
<feature type="domain" description="DUF632" evidence="2">
    <location>
        <begin position="39"/>
        <end position="154"/>
    </location>
</feature>
<organism evidence="3 4">
    <name type="scientific">Linum trigynum</name>
    <dbReference type="NCBI Taxonomy" id="586398"/>
    <lineage>
        <taxon>Eukaryota</taxon>
        <taxon>Viridiplantae</taxon>
        <taxon>Streptophyta</taxon>
        <taxon>Embryophyta</taxon>
        <taxon>Tracheophyta</taxon>
        <taxon>Spermatophyta</taxon>
        <taxon>Magnoliopsida</taxon>
        <taxon>eudicotyledons</taxon>
        <taxon>Gunneridae</taxon>
        <taxon>Pentapetalae</taxon>
        <taxon>rosids</taxon>
        <taxon>fabids</taxon>
        <taxon>Malpighiales</taxon>
        <taxon>Linaceae</taxon>
        <taxon>Linum</taxon>
    </lineage>
</organism>
<evidence type="ECO:0000259" key="2">
    <source>
        <dbReference type="Pfam" id="PF04782"/>
    </source>
</evidence>
<protein>
    <recommendedName>
        <fullName evidence="2">DUF632 domain-containing protein</fullName>
    </recommendedName>
</protein>
<dbReference type="AlphaFoldDB" id="A0AAV2FNF6"/>
<proteinExistence type="predicted"/>
<reference evidence="3 4" key="1">
    <citation type="submission" date="2024-04" db="EMBL/GenBank/DDBJ databases">
        <authorList>
            <person name="Fracassetti M."/>
        </authorList>
    </citation>
    <scope>NUCLEOTIDE SEQUENCE [LARGE SCALE GENOMIC DNA]</scope>
</reference>
<feature type="compositionally biased region" description="Polar residues" evidence="1">
    <location>
        <begin position="173"/>
        <end position="185"/>
    </location>
</feature>
<feature type="domain" description="DUF632" evidence="2">
    <location>
        <begin position="193"/>
        <end position="292"/>
    </location>
</feature>
<gene>
    <name evidence="3" type="ORF">LTRI10_LOCUS39996</name>
</gene>
<evidence type="ECO:0000313" key="3">
    <source>
        <dbReference type="EMBL" id="CAL1399828.1"/>
    </source>
</evidence>
<evidence type="ECO:0000313" key="4">
    <source>
        <dbReference type="Proteomes" id="UP001497516"/>
    </source>
</evidence>
<dbReference type="PANTHER" id="PTHR21450:SF35">
    <property type="entry name" value="TRANSCRIPTION FACTOR, PUTATIVE (DUF630 AND DUF632)-RELATED"/>
    <property type="match status" value="1"/>
</dbReference>
<dbReference type="Proteomes" id="UP001497516">
    <property type="component" value="Chromosome 7"/>
</dbReference>
<name>A0AAV2FNF6_9ROSI</name>
<dbReference type="Pfam" id="PF04782">
    <property type="entry name" value="DUF632"/>
    <property type="match status" value="2"/>
</dbReference>